<name>A0A6G6GIK2_9FLAO</name>
<dbReference type="PROSITE" id="PS51257">
    <property type="entry name" value="PROKAR_LIPOPROTEIN"/>
    <property type="match status" value="1"/>
</dbReference>
<sequence>MKKIVLFLFLIATLIACDDGDVVVTSFDFDDATLQNCGGPGSYVFFKINTNSNESLSLLLGTSDSIFNVADTLSFQLDGSTNFLNYRTFSEAPTASYFCNSIPPTSPTVLQDYIGDDGIATLIVLATLDDNDGIEEDSESNLDTDMDGIPNYYDFDDDGDNVPTAFEIGPDPENPQDTDLDGTPDYLDADDDGDMVPTRYEDTDADLDPRNDITDVTVGADYLNPAVSTETIVDEYVLHSYSTESAINLFLTNVVLTNGEEQLTQESLPFGSINSVFSGTVTITPER</sequence>
<evidence type="ECO:0000256" key="1">
    <source>
        <dbReference type="SAM" id="MobiDB-lite"/>
    </source>
</evidence>
<proteinExistence type="predicted"/>
<reference evidence="3 4" key="1">
    <citation type="submission" date="2020-02" db="EMBL/GenBank/DDBJ databases">
        <title>Complete genome sequence of Flavobacteriaceae bacterium.</title>
        <authorList>
            <person name="Kim S.-J."/>
            <person name="Kim Y.-S."/>
            <person name="Kim K.-H."/>
        </authorList>
    </citation>
    <scope>NUCLEOTIDE SEQUENCE [LARGE SCALE GENOMIC DNA]</scope>
    <source>
        <strain evidence="3 4">RR4-40</strain>
    </source>
</reference>
<dbReference type="RefSeq" id="WP_164678337.1">
    <property type="nucleotide sequence ID" value="NZ_CP049057.1"/>
</dbReference>
<organism evidence="3 4">
    <name type="scientific">Rasiella rasia</name>
    <dbReference type="NCBI Taxonomy" id="2744027"/>
    <lineage>
        <taxon>Bacteria</taxon>
        <taxon>Pseudomonadati</taxon>
        <taxon>Bacteroidota</taxon>
        <taxon>Flavobacteriia</taxon>
        <taxon>Flavobacteriales</taxon>
        <taxon>Flavobacteriaceae</taxon>
        <taxon>Rasiella</taxon>
    </lineage>
</organism>
<feature type="chain" id="PRO_5026312066" evidence="2">
    <location>
        <begin position="19"/>
        <end position="287"/>
    </location>
</feature>
<evidence type="ECO:0000313" key="3">
    <source>
        <dbReference type="EMBL" id="QIE58330.1"/>
    </source>
</evidence>
<dbReference type="GO" id="GO:0005509">
    <property type="term" value="F:calcium ion binding"/>
    <property type="evidence" value="ECO:0007669"/>
    <property type="project" value="InterPro"/>
</dbReference>
<dbReference type="KEGG" id="mgel:G5B37_01755"/>
<evidence type="ECO:0000256" key="2">
    <source>
        <dbReference type="SAM" id="SignalP"/>
    </source>
</evidence>
<feature type="signal peptide" evidence="2">
    <location>
        <begin position="1"/>
        <end position="18"/>
    </location>
</feature>
<protein>
    <submittedName>
        <fullName evidence="3">Uncharacterized protein</fullName>
    </submittedName>
</protein>
<dbReference type="AlphaFoldDB" id="A0A6G6GIK2"/>
<feature type="region of interest" description="Disordered" evidence="1">
    <location>
        <begin position="163"/>
        <end position="183"/>
    </location>
</feature>
<dbReference type="InterPro" id="IPR028974">
    <property type="entry name" value="TSP_type-3_rpt"/>
</dbReference>
<dbReference type="Gene3D" id="4.10.1080.10">
    <property type="entry name" value="TSP type-3 repeat"/>
    <property type="match status" value="1"/>
</dbReference>
<dbReference type="EMBL" id="CP049057">
    <property type="protein sequence ID" value="QIE58330.1"/>
    <property type="molecule type" value="Genomic_DNA"/>
</dbReference>
<keyword evidence="4" id="KW-1185">Reference proteome</keyword>
<evidence type="ECO:0000313" key="4">
    <source>
        <dbReference type="Proteomes" id="UP000505306"/>
    </source>
</evidence>
<feature type="compositionally biased region" description="Acidic residues" evidence="1">
    <location>
        <begin position="174"/>
        <end position="183"/>
    </location>
</feature>
<dbReference type="Proteomes" id="UP000505306">
    <property type="component" value="Chromosome"/>
</dbReference>
<accession>A0A6G6GIK2</accession>
<keyword evidence="2" id="KW-0732">Signal</keyword>
<gene>
    <name evidence="3" type="ORF">G5B37_01755</name>
</gene>